<organism evidence="1 2">
    <name type="scientific">Candidatus Wolfebacteria bacterium GW2011_GWC1_37_10</name>
    <dbReference type="NCBI Taxonomy" id="1619010"/>
    <lineage>
        <taxon>Bacteria</taxon>
        <taxon>Candidatus Wolfeibacteriota</taxon>
    </lineage>
</organism>
<dbReference type="EMBL" id="LBSR01000003">
    <property type="protein sequence ID" value="KKQ23204.1"/>
    <property type="molecule type" value="Genomic_DNA"/>
</dbReference>
<gene>
    <name evidence="1" type="ORF">US36_C0003G0038</name>
</gene>
<dbReference type="InterPro" id="IPR014717">
    <property type="entry name" value="Transl_elong_EF1B/ribsomal_bS6"/>
</dbReference>
<protein>
    <recommendedName>
        <fullName evidence="3">Pilus assembly protein, PilO</fullName>
    </recommendedName>
</protein>
<name>A0A0G0IG86_9BACT</name>
<reference evidence="1 2" key="1">
    <citation type="journal article" date="2015" name="Nature">
        <title>rRNA introns, odd ribosomes, and small enigmatic genomes across a large radiation of phyla.</title>
        <authorList>
            <person name="Brown C.T."/>
            <person name="Hug L.A."/>
            <person name="Thomas B.C."/>
            <person name="Sharon I."/>
            <person name="Castelle C.J."/>
            <person name="Singh A."/>
            <person name="Wilkins M.J."/>
            <person name="Williams K.H."/>
            <person name="Banfield J.F."/>
        </authorList>
    </citation>
    <scope>NUCLEOTIDE SEQUENCE [LARGE SCALE GENOMIC DNA]</scope>
</reference>
<sequence>MKGSSKRALVILISVSLLIVSVTIYSYFIKPLYGEIYNLKTKEIGLSETYATYESLNNQFQNILEQYQNSGELQNQLSIILPSELNAPYALGQVIGIAKLNNLEIQTLTIKPLTIISAKNNSSDDLVKDIGTLRISARFSGTYENFKSFLKGIETNIMISNAADFKIEGQSATPLLLFTGSIDTYYQTNQ</sequence>
<evidence type="ECO:0000313" key="2">
    <source>
        <dbReference type="Proteomes" id="UP000034044"/>
    </source>
</evidence>
<proteinExistence type="predicted"/>
<evidence type="ECO:0008006" key="3">
    <source>
        <dbReference type="Google" id="ProtNLM"/>
    </source>
</evidence>
<dbReference type="Gene3D" id="3.30.70.60">
    <property type="match status" value="1"/>
</dbReference>
<dbReference type="AlphaFoldDB" id="A0A0G0IG86"/>
<evidence type="ECO:0000313" key="1">
    <source>
        <dbReference type="EMBL" id="KKQ23204.1"/>
    </source>
</evidence>
<accession>A0A0G0IG86</accession>
<comment type="caution">
    <text evidence="1">The sequence shown here is derived from an EMBL/GenBank/DDBJ whole genome shotgun (WGS) entry which is preliminary data.</text>
</comment>
<dbReference type="Proteomes" id="UP000034044">
    <property type="component" value="Unassembled WGS sequence"/>
</dbReference>